<comment type="caution">
    <text evidence="11">The sequence shown here is derived from an EMBL/GenBank/DDBJ whole genome shotgun (WGS) entry which is preliminary data.</text>
</comment>
<feature type="binding site" evidence="9">
    <location>
        <position position="58"/>
    </location>
    <ligand>
        <name>substrate</name>
    </ligand>
</feature>
<dbReference type="GO" id="GO:0097367">
    <property type="term" value="F:carbohydrate derivative binding"/>
    <property type="evidence" value="ECO:0007669"/>
    <property type="project" value="InterPro"/>
</dbReference>
<feature type="binding site" evidence="9">
    <location>
        <position position="118"/>
    </location>
    <ligand>
        <name>substrate</name>
    </ligand>
</feature>
<dbReference type="GO" id="GO:0008270">
    <property type="term" value="F:zinc ion binding"/>
    <property type="evidence" value="ECO:0007669"/>
    <property type="project" value="UniProtKB-UniRule"/>
</dbReference>
<protein>
    <recommendedName>
        <fullName evidence="9">Phosphoheptose isomerase</fullName>
        <ecNumber evidence="9">5.3.1.28</ecNumber>
    </recommendedName>
    <alternativeName>
        <fullName evidence="9">Sedoheptulose 7-phosphate isomerase</fullName>
    </alternativeName>
</protein>
<feature type="binding site" evidence="9">
    <location>
        <begin position="113"/>
        <end position="115"/>
    </location>
    <ligand>
        <name>substrate</name>
    </ligand>
</feature>
<dbReference type="UniPathway" id="UPA00041">
    <property type="reaction ID" value="UER00436"/>
</dbReference>
<evidence type="ECO:0000313" key="12">
    <source>
        <dbReference type="Proteomes" id="UP000176406"/>
    </source>
</evidence>
<dbReference type="CDD" id="cd05006">
    <property type="entry name" value="SIS_GmhA"/>
    <property type="match status" value="1"/>
</dbReference>
<dbReference type="EC" id="5.3.1.28" evidence="9"/>
<comment type="subcellular location">
    <subcellularLocation>
        <location evidence="2 9">Cytoplasm</location>
    </subcellularLocation>
</comment>
<evidence type="ECO:0000256" key="8">
    <source>
        <dbReference type="ARBA" id="ARBA00023277"/>
    </source>
</evidence>
<proteinExistence type="inferred from homology"/>
<feature type="binding site" evidence="9">
    <location>
        <position position="54"/>
    </location>
    <ligand>
        <name>Zn(2+)</name>
        <dbReference type="ChEBI" id="CHEBI:29105"/>
    </ligand>
</feature>
<comment type="function">
    <text evidence="9">Catalyzes the isomerization of sedoheptulose 7-phosphate in D-glycero-D-manno-heptose 7-phosphate.</text>
</comment>
<dbReference type="InterPro" id="IPR035461">
    <property type="entry name" value="GmhA/DiaA"/>
</dbReference>
<accession>A0A1G2ED44</accession>
<keyword evidence="6 9" id="KW-0862">Zinc</keyword>
<dbReference type="Gene3D" id="3.40.50.10490">
    <property type="entry name" value="Glucose-6-phosphate isomerase like protein, domain 1"/>
    <property type="match status" value="1"/>
</dbReference>
<dbReference type="PROSITE" id="PS51464">
    <property type="entry name" value="SIS"/>
    <property type="match status" value="1"/>
</dbReference>
<comment type="pathway">
    <text evidence="9">Carbohydrate biosynthesis; D-glycero-D-manno-heptose 7-phosphate biosynthesis; D-glycero-alpha-D-manno-heptose 7-phosphate and D-glycero-beta-D-manno-heptose 7-phosphate from sedoheptulose 7-phosphate: step 1/1.</text>
</comment>
<evidence type="ECO:0000256" key="9">
    <source>
        <dbReference type="HAMAP-Rule" id="MF_00067"/>
    </source>
</evidence>
<feature type="binding site" evidence="9">
    <location>
        <position position="58"/>
    </location>
    <ligand>
        <name>Zn(2+)</name>
        <dbReference type="ChEBI" id="CHEBI:29105"/>
    </ligand>
</feature>
<organism evidence="11 12">
    <name type="scientific">Candidatus Nealsonbacteria bacterium RIFCSPLOWO2_01_FULL_41_9</name>
    <dbReference type="NCBI Taxonomy" id="1801671"/>
    <lineage>
        <taxon>Bacteria</taxon>
        <taxon>Candidatus Nealsoniibacteriota</taxon>
    </lineage>
</organism>
<feature type="binding site" evidence="9">
    <location>
        <position position="173"/>
    </location>
    <ligand>
        <name>Zn(2+)</name>
        <dbReference type="ChEBI" id="CHEBI:29105"/>
    </ligand>
</feature>
<dbReference type="InterPro" id="IPR050099">
    <property type="entry name" value="SIS_GmhA/DiaA_subfam"/>
</dbReference>
<keyword evidence="4 9" id="KW-0963">Cytoplasm</keyword>
<evidence type="ECO:0000256" key="4">
    <source>
        <dbReference type="ARBA" id="ARBA00022490"/>
    </source>
</evidence>
<dbReference type="AlphaFoldDB" id="A0A1G2ED44"/>
<comment type="similarity">
    <text evidence="3 9">Belongs to the SIS family. GmhA subfamily.</text>
</comment>
<evidence type="ECO:0000313" key="11">
    <source>
        <dbReference type="EMBL" id="OGZ23733.1"/>
    </source>
</evidence>
<reference evidence="11 12" key="1">
    <citation type="journal article" date="2016" name="Nat. Commun.">
        <title>Thousands of microbial genomes shed light on interconnected biogeochemical processes in an aquifer system.</title>
        <authorList>
            <person name="Anantharaman K."/>
            <person name="Brown C.T."/>
            <person name="Hug L.A."/>
            <person name="Sharon I."/>
            <person name="Castelle C.J."/>
            <person name="Probst A.J."/>
            <person name="Thomas B.C."/>
            <person name="Singh A."/>
            <person name="Wilkins M.J."/>
            <person name="Karaoz U."/>
            <person name="Brodie E.L."/>
            <person name="Williams K.H."/>
            <person name="Hubbard S.S."/>
            <person name="Banfield J.F."/>
        </authorList>
    </citation>
    <scope>NUCLEOTIDE SEQUENCE [LARGE SCALE GENOMIC DNA]</scope>
</reference>
<comment type="miscellaneous">
    <text evidence="9">The reaction produces a racemic mixture of D-glycero-alpha-D-manno-heptose 7-phosphate and D-glycero-beta-D-manno-heptose 7-phosphate.</text>
</comment>
<evidence type="ECO:0000256" key="2">
    <source>
        <dbReference type="ARBA" id="ARBA00004496"/>
    </source>
</evidence>
<feature type="binding site" evidence="9">
    <location>
        <begin position="45"/>
        <end position="47"/>
    </location>
    <ligand>
        <name>substrate</name>
    </ligand>
</feature>
<evidence type="ECO:0000259" key="10">
    <source>
        <dbReference type="PROSITE" id="PS51464"/>
    </source>
</evidence>
<name>A0A1G2ED44_9BACT</name>
<comment type="cofactor">
    <cofactor evidence="9">
        <name>Zn(2+)</name>
        <dbReference type="ChEBI" id="CHEBI:29105"/>
    </cofactor>
    <text evidence="9">Binds 1 zinc ion per subunit.</text>
</comment>
<dbReference type="NCBIfam" id="TIGR00441">
    <property type="entry name" value="gmhA"/>
    <property type="match status" value="1"/>
</dbReference>
<dbReference type="PANTHER" id="PTHR30390:SF6">
    <property type="entry name" value="DNAA INITIATOR-ASSOCIATING PROTEIN DIAA"/>
    <property type="match status" value="1"/>
</dbReference>
<dbReference type="Proteomes" id="UP000176406">
    <property type="component" value="Unassembled WGS sequence"/>
</dbReference>
<dbReference type="GO" id="GO:0005737">
    <property type="term" value="C:cytoplasm"/>
    <property type="evidence" value="ECO:0007669"/>
    <property type="project" value="UniProtKB-SubCell"/>
</dbReference>
<keyword evidence="5 9" id="KW-0479">Metal-binding</keyword>
<dbReference type="GO" id="GO:2001061">
    <property type="term" value="P:D-glycero-D-manno-heptose 7-phosphate biosynthetic process"/>
    <property type="evidence" value="ECO:0007669"/>
    <property type="project" value="UniProtKB-UniPathway"/>
</dbReference>
<dbReference type="PANTHER" id="PTHR30390">
    <property type="entry name" value="SEDOHEPTULOSE 7-PHOSPHATE ISOMERASE / DNAA INITIATOR-ASSOCIATING FACTOR FOR REPLICATION INITIATION"/>
    <property type="match status" value="1"/>
</dbReference>
<dbReference type="EMBL" id="MHMG01000009">
    <property type="protein sequence ID" value="OGZ23733.1"/>
    <property type="molecule type" value="Genomic_DNA"/>
</dbReference>
<evidence type="ECO:0000256" key="3">
    <source>
        <dbReference type="ARBA" id="ARBA00009894"/>
    </source>
</evidence>
<dbReference type="GO" id="GO:0005975">
    <property type="term" value="P:carbohydrate metabolic process"/>
    <property type="evidence" value="ECO:0007669"/>
    <property type="project" value="UniProtKB-UniRule"/>
</dbReference>
<comment type="catalytic activity">
    <reaction evidence="1 9">
        <text>2 D-sedoheptulose 7-phosphate = D-glycero-alpha-D-manno-heptose 7-phosphate + D-glycero-beta-D-manno-heptose 7-phosphate</text>
        <dbReference type="Rhea" id="RHEA:27489"/>
        <dbReference type="ChEBI" id="CHEBI:57483"/>
        <dbReference type="ChEBI" id="CHEBI:60203"/>
        <dbReference type="ChEBI" id="CHEBI:60204"/>
        <dbReference type="EC" id="5.3.1.28"/>
    </reaction>
</comment>
<evidence type="ECO:0000256" key="7">
    <source>
        <dbReference type="ARBA" id="ARBA00023235"/>
    </source>
</evidence>
<keyword evidence="8 9" id="KW-0119">Carbohydrate metabolism</keyword>
<gene>
    <name evidence="9" type="primary">gmhA</name>
    <name evidence="11" type="ORF">A3A08_02555</name>
</gene>
<dbReference type="InterPro" id="IPR004515">
    <property type="entry name" value="Phosphoheptose_Isoase"/>
</dbReference>
<feature type="domain" description="SIS" evidence="10">
    <location>
        <begin position="30"/>
        <end position="184"/>
    </location>
</feature>
<evidence type="ECO:0000256" key="6">
    <source>
        <dbReference type="ARBA" id="ARBA00022833"/>
    </source>
</evidence>
<feature type="binding site" evidence="9">
    <location>
        <begin position="87"/>
        <end position="88"/>
    </location>
    <ligand>
        <name>substrate</name>
    </ligand>
</feature>
<feature type="binding site" evidence="9">
    <location>
        <position position="165"/>
    </location>
    <ligand>
        <name>Zn(2+)</name>
        <dbReference type="ChEBI" id="CHEBI:29105"/>
    </ligand>
</feature>
<evidence type="ECO:0000256" key="5">
    <source>
        <dbReference type="ARBA" id="ARBA00022723"/>
    </source>
</evidence>
<evidence type="ECO:0000256" key="1">
    <source>
        <dbReference type="ARBA" id="ARBA00000348"/>
    </source>
</evidence>
<feature type="binding site" evidence="9">
    <location>
        <position position="165"/>
    </location>
    <ligand>
        <name>substrate</name>
    </ligand>
</feature>
<keyword evidence="7 9" id="KW-0413">Isomerase</keyword>
<dbReference type="GO" id="GO:0008968">
    <property type="term" value="F:D-sedoheptulose 7-phosphate isomerase activity"/>
    <property type="evidence" value="ECO:0007669"/>
    <property type="project" value="UniProtKB-UniRule"/>
</dbReference>
<dbReference type="InterPro" id="IPR001347">
    <property type="entry name" value="SIS_dom"/>
</dbReference>
<dbReference type="InterPro" id="IPR046348">
    <property type="entry name" value="SIS_dom_sf"/>
</dbReference>
<dbReference type="Pfam" id="PF13580">
    <property type="entry name" value="SIS_2"/>
    <property type="match status" value="1"/>
</dbReference>
<dbReference type="SUPFAM" id="SSF53697">
    <property type="entry name" value="SIS domain"/>
    <property type="match status" value="1"/>
</dbReference>
<dbReference type="HAMAP" id="MF_00067">
    <property type="entry name" value="GmhA"/>
    <property type="match status" value="1"/>
</dbReference>
<sequence>MKKQFNQNIELHKVAMEQLSPKIAEAAELIIQAFKTGKKLLLCGNGGSAADSQHIAAEFVGRFKKERKGLPAIALTTDTSIMTAVANDYWYELLFARQVETLGAKDDVLIAISTSGNSQNIIRAVEMANFQGLKTIGFLGGDGGKLKDLVRIPIVVPFDSSDRIQEVHIFIGHVICDLVESNIV</sequence>